<dbReference type="PANTHER" id="PTHR43329">
    <property type="entry name" value="EPOXIDE HYDROLASE"/>
    <property type="match status" value="1"/>
</dbReference>
<dbReference type="SUPFAM" id="SSF53474">
    <property type="entry name" value="alpha/beta-Hydrolases"/>
    <property type="match status" value="1"/>
</dbReference>
<dbReference type="InterPro" id="IPR000639">
    <property type="entry name" value="Epox_hydrolase-like"/>
</dbReference>
<dbReference type="InterPro" id="IPR029058">
    <property type="entry name" value="AB_hydrolase_fold"/>
</dbReference>
<feature type="domain" description="AB hydrolase-1" evidence="3">
    <location>
        <begin position="21"/>
        <end position="66"/>
    </location>
</feature>
<keyword evidence="1" id="KW-0378">Hydrolase</keyword>
<dbReference type="AlphaFoldDB" id="A0A8T0LBW1"/>
<accession>A0A8T0LBW1</accession>
<evidence type="ECO:0000256" key="1">
    <source>
        <dbReference type="ARBA" id="ARBA00022801"/>
    </source>
</evidence>
<evidence type="ECO:0000313" key="5">
    <source>
        <dbReference type="Proteomes" id="UP000743370"/>
    </source>
</evidence>
<reference evidence="4 5" key="1">
    <citation type="submission" date="2020-05" db="EMBL/GenBank/DDBJ databases">
        <title>Vigna angularis (adzuki bean) Var. LongXiaoDou No. 4 denovo assembly.</title>
        <authorList>
            <person name="Xiang H."/>
        </authorList>
    </citation>
    <scope>NUCLEOTIDE SEQUENCE [LARGE SCALE GENOMIC DNA]</scope>
    <source>
        <tissue evidence="4">Leaf</tissue>
    </source>
</reference>
<name>A0A8T0LBW1_PHAAN</name>
<proteinExistence type="inferred from homology"/>
<evidence type="ECO:0000256" key="2">
    <source>
        <dbReference type="ARBA" id="ARBA00038334"/>
    </source>
</evidence>
<protein>
    <recommendedName>
        <fullName evidence="3">AB hydrolase-1 domain-containing protein</fullName>
    </recommendedName>
</protein>
<sequence length="157" mass="17767">MDLRGFESKLFVVCLSRFEGPVVLFLHGISELWYSWCHQLLSLSAVGYRAIAPDLRGYGDTDTPHLSFLSNLSLADNIFFSPIPPPLSSLSALRFLNLSNNGFNQTEYTQYTTSHTTMEPDSLHGIEYGGLVEKRESNMLRESLQPYQALLVNLKYQ</sequence>
<evidence type="ECO:0000259" key="3">
    <source>
        <dbReference type="Pfam" id="PF00561"/>
    </source>
</evidence>
<dbReference type="SUPFAM" id="SSF52058">
    <property type="entry name" value="L domain-like"/>
    <property type="match status" value="1"/>
</dbReference>
<dbReference type="InterPro" id="IPR000073">
    <property type="entry name" value="AB_hydrolase_1"/>
</dbReference>
<dbReference type="Proteomes" id="UP000743370">
    <property type="component" value="Unassembled WGS sequence"/>
</dbReference>
<comment type="similarity">
    <text evidence="2">Belongs to the AB hydrolase superfamily. Epoxide hydrolase family.</text>
</comment>
<organism evidence="4 5">
    <name type="scientific">Phaseolus angularis</name>
    <name type="common">Azuki bean</name>
    <name type="synonym">Vigna angularis</name>
    <dbReference type="NCBI Taxonomy" id="3914"/>
    <lineage>
        <taxon>Eukaryota</taxon>
        <taxon>Viridiplantae</taxon>
        <taxon>Streptophyta</taxon>
        <taxon>Embryophyta</taxon>
        <taxon>Tracheophyta</taxon>
        <taxon>Spermatophyta</taxon>
        <taxon>Magnoliopsida</taxon>
        <taxon>eudicotyledons</taxon>
        <taxon>Gunneridae</taxon>
        <taxon>Pentapetalae</taxon>
        <taxon>rosids</taxon>
        <taxon>fabids</taxon>
        <taxon>Fabales</taxon>
        <taxon>Fabaceae</taxon>
        <taxon>Papilionoideae</taxon>
        <taxon>50 kb inversion clade</taxon>
        <taxon>NPAAA clade</taxon>
        <taxon>indigoferoid/millettioid clade</taxon>
        <taxon>Phaseoleae</taxon>
        <taxon>Vigna</taxon>
    </lineage>
</organism>
<gene>
    <name evidence="4" type="ORF">HKW66_Vig0001290</name>
</gene>
<dbReference type="Pfam" id="PF00561">
    <property type="entry name" value="Abhydrolase_1"/>
    <property type="match status" value="1"/>
</dbReference>
<dbReference type="EMBL" id="JABFOF010000001">
    <property type="protein sequence ID" value="KAG2409464.1"/>
    <property type="molecule type" value="Genomic_DNA"/>
</dbReference>
<dbReference type="PRINTS" id="PR00412">
    <property type="entry name" value="EPOXHYDRLASE"/>
</dbReference>
<comment type="caution">
    <text evidence="4">The sequence shown here is derived from an EMBL/GenBank/DDBJ whole genome shotgun (WGS) entry which is preliminary data.</text>
</comment>
<dbReference type="GO" id="GO:0016787">
    <property type="term" value="F:hydrolase activity"/>
    <property type="evidence" value="ECO:0007669"/>
    <property type="project" value="UniProtKB-KW"/>
</dbReference>
<evidence type="ECO:0000313" key="4">
    <source>
        <dbReference type="EMBL" id="KAG2409464.1"/>
    </source>
</evidence>
<dbReference type="Gene3D" id="3.40.50.1820">
    <property type="entry name" value="alpha/beta hydrolase"/>
    <property type="match status" value="1"/>
</dbReference>